<sequence>MSDHCGYCGSRLCNHGACPECNPCRHCDGGEREDKFFGYEDNYDRQHGQDGWLQSG</sequence>
<dbReference type="AlphaFoldDB" id="A0A6M3LQ31"/>
<organism evidence="1">
    <name type="scientific">viral metagenome</name>
    <dbReference type="NCBI Taxonomy" id="1070528"/>
    <lineage>
        <taxon>unclassified sequences</taxon>
        <taxon>metagenomes</taxon>
        <taxon>organismal metagenomes</taxon>
    </lineage>
</organism>
<reference evidence="1" key="1">
    <citation type="submission" date="2020-03" db="EMBL/GenBank/DDBJ databases">
        <title>The deep terrestrial virosphere.</title>
        <authorList>
            <person name="Holmfeldt K."/>
            <person name="Nilsson E."/>
            <person name="Simone D."/>
            <person name="Lopez-Fernandez M."/>
            <person name="Wu X."/>
            <person name="de Brujin I."/>
            <person name="Lundin D."/>
            <person name="Andersson A."/>
            <person name="Bertilsson S."/>
            <person name="Dopson M."/>
        </authorList>
    </citation>
    <scope>NUCLEOTIDE SEQUENCE</scope>
    <source>
        <strain evidence="1">MM415B06468</strain>
    </source>
</reference>
<protein>
    <submittedName>
        <fullName evidence="1">Uncharacterized protein</fullName>
    </submittedName>
</protein>
<accession>A0A6M3LQ31</accession>
<proteinExistence type="predicted"/>
<name>A0A6M3LQ31_9ZZZZ</name>
<evidence type="ECO:0000313" key="1">
    <source>
        <dbReference type="EMBL" id="QJA97240.1"/>
    </source>
</evidence>
<dbReference type="EMBL" id="MT143476">
    <property type="protein sequence ID" value="QJA97240.1"/>
    <property type="molecule type" value="Genomic_DNA"/>
</dbReference>
<gene>
    <name evidence="1" type="ORF">MM415B06468_0001</name>
</gene>